<feature type="transmembrane region" description="Helical" evidence="1">
    <location>
        <begin position="95"/>
        <end position="112"/>
    </location>
</feature>
<dbReference type="Pfam" id="PF22746">
    <property type="entry name" value="SHOCT-like_DUF2089-C"/>
    <property type="match status" value="1"/>
</dbReference>
<evidence type="ECO:0000313" key="3">
    <source>
        <dbReference type="EMBL" id="GAH79265.1"/>
    </source>
</evidence>
<dbReference type="AlphaFoldDB" id="X1JCM3"/>
<organism evidence="3">
    <name type="scientific">marine sediment metagenome</name>
    <dbReference type="NCBI Taxonomy" id="412755"/>
    <lineage>
        <taxon>unclassified sequences</taxon>
        <taxon>metagenomes</taxon>
        <taxon>ecological metagenomes</taxon>
    </lineage>
</organism>
<feature type="transmembrane region" description="Helical" evidence="1">
    <location>
        <begin position="124"/>
        <end position="141"/>
    </location>
</feature>
<dbReference type="EMBL" id="BARU01040592">
    <property type="protein sequence ID" value="GAH79265.1"/>
    <property type="molecule type" value="Genomic_DNA"/>
</dbReference>
<protein>
    <recommendedName>
        <fullName evidence="2">YvlB/LiaX N-terminal domain-containing protein</fullName>
    </recommendedName>
</protein>
<evidence type="ECO:0000256" key="1">
    <source>
        <dbReference type="SAM" id="Phobius"/>
    </source>
</evidence>
<keyword evidence="1" id="KW-0472">Membrane</keyword>
<keyword evidence="1" id="KW-1133">Transmembrane helix</keyword>
<sequence>IQFFRWVISSDNASVNTAERDRILKMVEEGKINTEEGTELLDAIGRSSALRGEEKFSRVDMIMLMGAALVVLGFFLPWEYIQRRVYMSGLDVEPVGWAILIIGIASVIPIFVTPKNFLYKISMLQIFLNLIGIALVVSILVRVGDKLGAGLIFCLAGFIVETVAAVAKFKKLAA</sequence>
<reference evidence="3" key="1">
    <citation type="journal article" date="2014" name="Front. Microbiol.">
        <title>High frequency of phylogenetically diverse reductive dehalogenase-homologous genes in deep subseafloor sedimentary metagenomes.</title>
        <authorList>
            <person name="Kawai M."/>
            <person name="Futagami T."/>
            <person name="Toyoda A."/>
            <person name="Takaki Y."/>
            <person name="Nishi S."/>
            <person name="Hori S."/>
            <person name="Arai W."/>
            <person name="Tsubouchi T."/>
            <person name="Morono Y."/>
            <person name="Uchiyama I."/>
            <person name="Ito T."/>
            <person name="Fujiyama A."/>
            <person name="Inagaki F."/>
            <person name="Takami H."/>
        </authorList>
    </citation>
    <scope>NUCLEOTIDE SEQUENCE</scope>
    <source>
        <strain evidence="3">Expedition CK06-06</strain>
    </source>
</reference>
<feature type="transmembrane region" description="Helical" evidence="1">
    <location>
        <begin position="56"/>
        <end position="75"/>
    </location>
</feature>
<feature type="transmembrane region" description="Helical" evidence="1">
    <location>
        <begin position="147"/>
        <end position="167"/>
    </location>
</feature>
<comment type="caution">
    <text evidence="3">The sequence shown here is derived from an EMBL/GenBank/DDBJ whole genome shotgun (WGS) entry which is preliminary data.</text>
</comment>
<feature type="domain" description="YvlB/LiaX N-terminal" evidence="2">
    <location>
        <begin position="19"/>
        <end position="45"/>
    </location>
</feature>
<keyword evidence="1" id="KW-0812">Transmembrane</keyword>
<evidence type="ECO:0000259" key="2">
    <source>
        <dbReference type="Pfam" id="PF22746"/>
    </source>
</evidence>
<accession>X1JCM3</accession>
<dbReference type="InterPro" id="IPR053959">
    <property type="entry name" value="YvlB/LiaX_N"/>
</dbReference>
<proteinExistence type="predicted"/>
<gene>
    <name evidence="3" type="ORF">S03H2_62731</name>
</gene>
<feature type="non-terminal residue" evidence="3">
    <location>
        <position position="1"/>
    </location>
</feature>
<name>X1JCM3_9ZZZZ</name>